<protein>
    <submittedName>
        <fullName evidence="1">Uncharacterized protein</fullName>
    </submittedName>
</protein>
<dbReference type="AlphaFoldDB" id="A0A645HT02"/>
<dbReference type="EMBL" id="VSSQ01098919">
    <property type="protein sequence ID" value="MPN41696.1"/>
    <property type="molecule type" value="Genomic_DNA"/>
</dbReference>
<gene>
    <name evidence="1" type="ORF">SDC9_189251</name>
</gene>
<reference evidence="1" key="1">
    <citation type="submission" date="2019-08" db="EMBL/GenBank/DDBJ databases">
        <authorList>
            <person name="Kucharzyk K."/>
            <person name="Murdoch R.W."/>
            <person name="Higgins S."/>
            <person name="Loffler F."/>
        </authorList>
    </citation>
    <scope>NUCLEOTIDE SEQUENCE</scope>
</reference>
<organism evidence="1">
    <name type="scientific">bioreactor metagenome</name>
    <dbReference type="NCBI Taxonomy" id="1076179"/>
    <lineage>
        <taxon>unclassified sequences</taxon>
        <taxon>metagenomes</taxon>
        <taxon>ecological metagenomes</taxon>
    </lineage>
</organism>
<sequence length="144" mass="17015">MEIDTNITYNHIENQKNAVYKNLDSIKKEILKLNISALDTIKYQFSLEDVGTEGNEGIAYYINDRLQKIEMDIYTSMWKIHLLYLFNRGEIKVTEETFNIYENVELIKRKSYLINLNGIPLERVDSNRVDIFQELKSVIPFTLK</sequence>
<name>A0A645HT02_9ZZZZ</name>
<accession>A0A645HT02</accession>
<comment type="caution">
    <text evidence="1">The sequence shown here is derived from an EMBL/GenBank/DDBJ whole genome shotgun (WGS) entry which is preliminary data.</text>
</comment>
<proteinExistence type="predicted"/>
<evidence type="ECO:0000313" key="1">
    <source>
        <dbReference type="EMBL" id="MPN41696.1"/>
    </source>
</evidence>